<organism evidence="1 2">
    <name type="scientific">Phyllobacterium ifriqiyense</name>
    <dbReference type="NCBI Taxonomy" id="314238"/>
    <lineage>
        <taxon>Bacteria</taxon>
        <taxon>Pseudomonadati</taxon>
        <taxon>Pseudomonadota</taxon>
        <taxon>Alphaproteobacteria</taxon>
        <taxon>Hyphomicrobiales</taxon>
        <taxon>Phyllobacteriaceae</taxon>
        <taxon>Phyllobacterium</taxon>
    </lineage>
</organism>
<protein>
    <submittedName>
        <fullName evidence="1">Uncharacterized protein</fullName>
    </submittedName>
</protein>
<accession>A0ABU0S5N2</accession>
<evidence type="ECO:0000313" key="1">
    <source>
        <dbReference type="EMBL" id="MDQ0996060.1"/>
    </source>
</evidence>
<keyword evidence="2" id="KW-1185">Reference proteome</keyword>
<reference evidence="1 2" key="1">
    <citation type="submission" date="2023-07" db="EMBL/GenBank/DDBJ databases">
        <title>Comparative genomics of wheat-associated soil bacteria to identify genetic determinants of phenazine resistance.</title>
        <authorList>
            <person name="Mouncey N."/>
        </authorList>
    </citation>
    <scope>NUCLEOTIDE SEQUENCE [LARGE SCALE GENOMIC DNA]</scope>
    <source>
        <strain evidence="1 2">W4I11</strain>
    </source>
</reference>
<proteinExistence type="predicted"/>
<comment type="caution">
    <text evidence="1">The sequence shown here is derived from an EMBL/GenBank/DDBJ whole genome shotgun (WGS) entry which is preliminary data.</text>
</comment>
<gene>
    <name evidence="1" type="ORF">QFZ34_001237</name>
</gene>
<dbReference type="EMBL" id="JAUSZT010000002">
    <property type="protein sequence ID" value="MDQ0996060.1"/>
    <property type="molecule type" value="Genomic_DNA"/>
</dbReference>
<name>A0ABU0S5N2_9HYPH</name>
<sequence length="142" mass="15988">MPTMVKSITASRQFSNLPLYPKIWIVSDNQNHNLSMNLRRLARASRTLSGLFFHVGQCPSCRQGWLILQRNLSTGDIYAHCEECETGFITPGDLWPPLNGFLIVLEEHDDETENPSKEISITVWTNFIVIRFPLSNAAGLAG</sequence>
<evidence type="ECO:0000313" key="2">
    <source>
        <dbReference type="Proteomes" id="UP001237780"/>
    </source>
</evidence>
<dbReference type="Proteomes" id="UP001237780">
    <property type="component" value="Unassembled WGS sequence"/>
</dbReference>